<protein>
    <submittedName>
        <fullName evidence="1">Uncharacterized protein</fullName>
    </submittedName>
</protein>
<gene>
    <name evidence="1" type="ORF">SAMN04488568_11447</name>
</gene>
<dbReference type="EMBL" id="FNHG01000014">
    <property type="protein sequence ID" value="SDM56497.1"/>
    <property type="molecule type" value="Genomic_DNA"/>
</dbReference>
<evidence type="ECO:0000313" key="2">
    <source>
        <dbReference type="Proteomes" id="UP000199759"/>
    </source>
</evidence>
<proteinExistence type="predicted"/>
<dbReference type="STRING" id="144026.SAMN04488568_11447"/>
<dbReference type="AlphaFoldDB" id="A0A1G9U941"/>
<evidence type="ECO:0000313" key="1">
    <source>
        <dbReference type="EMBL" id="SDM56497.1"/>
    </source>
</evidence>
<dbReference type="Proteomes" id="UP000199759">
    <property type="component" value="Unassembled WGS sequence"/>
</dbReference>
<sequence length="298" mass="33396">MHAAAMMISNPIASNGNAQLAFNHIRDWREAGCLADPRLSPDTVSILKALTLPLWEKADYRLLSDLLESENAIGILRHTPAVSPNLVRLLHRLPGPFRIPRVIRFIRNEDEATIISRISMGCIDRSRSLISKLQTSQSRSDFWDKASSHFLDRCIPFPEAPKIIDPRVTPIRTVDSLRSCGLKLHLCLRNFIGEALSGEQSFYVFNGEKQIVVSVTPRVGGRSVISQMSAPDNMPVSPSDRSTIIQVFGDAGIQDESVYVNDWPSELDRRLNRLGNEQVELPGELYAKINDLMSFHAR</sequence>
<accession>A0A1G9U941</accession>
<reference evidence="1 2" key="1">
    <citation type="submission" date="2016-10" db="EMBL/GenBank/DDBJ databases">
        <authorList>
            <person name="de Groot N.N."/>
        </authorList>
    </citation>
    <scope>NUCLEOTIDE SEQUENCE [LARGE SCALE GENOMIC DNA]</scope>
    <source>
        <strain evidence="1 2">DSM 16077</strain>
    </source>
</reference>
<organism evidence="1 2">
    <name type="scientific">Maricaulis salignorans</name>
    <dbReference type="NCBI Taxonomy" id="144026"/>
    <lineage>
        <taxon>Bacteria</taxon>
        <taxon>Pseudomonadati</taxon>
        <taxon>Pseudomonadota</taxon>
        <taxon>Alphaproteobacteria</taxon>
        <taxon>Maricaulales</taxon>
        <taxon>Maricaulaceae</taxon>
        <taxon>Maricaulis</taxon>
    </lineage>
</organism>
<keyword evidence="2" id="KW-1185">Reference proteome</keyword>
<name>A0A1G9U941_9PROT</name>